<dbReference type="GO" id="GO:0016747">
    <property type="term" value="F:acyltransferase activity, transferring groups other than amino-acyl groups"/>
    <property type="evidence" value="ECO:0007669"/>
    <property type="project" value="InterPro"/>
</dbReference>
<dbReference type="Proteomes" id="UP000231962">
    <property type="component" value="Unassembled WGS sequence"/>
</dbReference>
<dbReference type="EMBL" id="NPDZ01000010">
    <property type="protein sequence ID" value="PJZ72417.1"/>
    <property type="molecule type" value="Genomic_DNA"/>
</dbReference>
<evidence type="ECO:0000313" key="4">
    <source>
        <dbReference type="Proteomes" id="UP000231962"/>
    </source>
</evidence>
<reference evidence="4 5" key="1">
    <citation type="submission" date="2017-07" db="EMBL/GenBank/DDBJ databases">
        <title>Leptospira spp. isolated from tropical soils.</title>
        <authorList>
            <person name="Thibeaux R."/>
            <person name="Iraola G."/>
            <person name="Ferres I."/>
            <person name="Bierque E."/>
            <person name="Girault D."/>
            <person name="Soupe-Gilbert M.-E."/>
            <person name="Picardeau M."/>
            <person name="Goarant C."/>
        </authorList>
    </citation>
    <scope>NUCLEOTIDE SEQUENCE [LARGE SCALE GENOMIC DNA]</scope>
    <source>
        <strain evidence="3 5">FH1-B-B1</strain>
        <strain evidence="2 4">FH1-B-C1</strain>
    </source>
</reference>
<evidence type="ECO:0000313" key="3">
    <source>
        <dbReference type="EMBL" id="PJZ72417.1"/>
    </source>
</evidence>
<dbReference type="SUPFAM" id="SSF55729">
    <property type="entry name" value="Acyl-CoA N-acyltransferases (Nat)"/>
    <property type="match status" value="1"/>
</dbReference>
<dbReference type="Proteomes" id="UP000231990">
    <property type="component" value="Unassembled WGS sequence"/>
</dbReference>
<comment type="caution">
    <text evidence="3">The sequence shown here is derived from an EMBL/GenBank/DDBJ whole genome shotgun (WGS) entry which is preliminary data.</text>
</comment>
<dbReference type="OrthoDB" id="336415at2"/>
<dbReference type="InterPro" id="IPR016181">
    <property type="entry name" value="Acyl_CoA_acyltransferase"/>
</dbReference>
<name>A0A2M9ZK29_9LEPT</name>
<protein>
    <recommendedName>
        <fullName evidence="1">N-acetyltransferase domain-containing protein</fullName>
    </recommendedName>
</protein>
<organism evidence="3 5">
    <name type="scientific">Leptospira perolatii</name>
    <dbReference type="NCBI Taxonomy" id="2023191"/>
    <lineage>
        <taxon>Bacteria</taxon>
        <taxon>Pseudomonadati</taxon>
        <taxon>Spirochaetota</taxon>
        <taxon>Spirochaetia</taxon>
        <taxon>Leptospirales</taxon>
        <taxon>Leptospiraceae</taxon>
        <taxon>Leptospira</taxon>
    </lineage>
</organism>
<evidence type="ECO:0000259" key="1">
    <source>
        <dbReference type="PROSITE" id="PS51186"/>
    </source>
</evidence>
<sequence>MRGLLVKLQIRDAIPGDYERAIPLIYSSGPYAFDYVFLENGKTAQDFLRFAFRKRGNTFSYSNHAVACSDELVIGTIVHFEQPEFSFLSLGTAIAIMQFYGWNSFKVLLRGILMESLIQPPRRNRLYLGHIAVDEKFRRRGIGSDLIRFCQDKFGNRKILALDVSAVNDSACSVYRKFGFKEIEKRDFKDRSAKIPSHFYMETNL</sequence>
<dbReference type="AlphaFoldDB" id="A0A2M9ZK29"/>
<accession>A0A2M9ZK29</accession>
<proteinExistence type="predicted"/>
<dbReference type="CDD" id="cd04301">
    <property type="entry name" value="NAT_SF"/>
    <property type="match status" value="1"/>
</dbReference>
<evidence type="ECO:0000313" key="5">
    <source>
        <dbReference type="Proteomes" id="UP000231990"/>
    </source>
</evidence>
<dbReference type="PROSITE" id="PS51186">
    <property type="entry name" value="GNAT"/>
    <property type="match status" value="1"/>
</dbReference>
<dbReference type="Gene3D" id="3.40.630.30">
    <property type="match status" value="1"/>
</dbReference>
<dbReference type="EMBL" id="NPDY01000011">
    <property type="protein sequence ID" value="PJZ69201.1"/>
    <property type="molecule type" value="Genomic_DNA"/>
</dbReference>
<keyword evidence="4" id="KW-1185">Reference proteome</keyword>
<dbReference type="Pfam" id="PF00583">
    <property type="entry name" value="Acetyltransf_1"/>
    <property type="match status" value="1"/>
</dbReference>
<feature type="domain" description="N-acetyltransferase" evidence="1">
    <location>
        <begin position="8"/>
        <end position="205"/>
    </location>
</feature>
<evidence type="ECO:0000313" key="2">
    <source>
        <dbReference type="EMBL" id="PJZ69201.1"/>
    </source>
</evidence>
<gene>
    <name evidence="2" type="ORF">CH360_11800</name>
    <name evidence="3" type="ORF">CH373_14820</name>
</gene>
<dbReference type="InterPro" id="IPR000182">
    <property type="entry name" value="GNAT_dom"/>
</dbReference>